<evidence type="ECO:0000313" key="2">
    <source>
        <dbReference type="Proteomes" id="UP000775547"/>
    </source>
</evidence>
<accession>A0A9P7FYE0</accession>
<evidence type="ECO:0000313" key="1">
    <source>
        <dbReference type="EMBL" id="KAG5640569.1"/>
    </source>
</evidence>
<reference evidence="1" key="2">
    <citation type="submission" date="2021-10" db="EMBL/GenBank/DDBJ databases">
        <title>Phylogenomics reveals ancestral predisposition of the termite-cultivated fungus Termitomyces towards a domesticated lifestyle.</title>
        <authorList>
            <person name="Auxier B."/>
            <person name="Grum-Grzhimaylo A."/>
            <person name="Cardenas M.E."/>
            <person name="Lodge J.D."/>
            <person name="Laessoe T."/>
            <person name="Pedersen O."/>
            <person name="Smith M.E."/>
            <person name="Kuyper T.W."/>
            <person name="Franco-Molano E.A."/>
            <person name="Baroni T.J."/>
            <person name="Aanen D.K."/>
        </authorList>
    </citation>
    <scope>NUCLEOTIDE SEQUENCE</scope>
    <source>
        <strain evidence="1">AP01</strain>
        <tissue evidence="1">Mycelium</tissue>
    </source>
</reference>
<reference evidence="1" key="1">
    <citation type="submission" date="2020-07" db="EMBL/GenBank/DDBJ databases">
        <authorList>
            <person name="Nieuwenhuis M."/>
            <person name="Van De Peppel L.J.J."/>
        </authorList>
    </citation>
    <scope>NUCLEOTIDE SEQUENCE</scope>
    <source>
        <strain evidence="1">AP01</strain>
        <tissue evidence="1">Mycelium</tissue>
    </source>
</reference>
<dbReference type="Proteomes" id="UP000775547">
    <property type="component" value="Unassembled WGS sequence"/>
</dbReference>
<sequence length="113" mass="13782">MESTPLFSPRQEYRDPEQSNPHIVIRPLPAYYDQSFRSLVRLLYDALLSTINAPERSEYSTWLWQQLRTYLAYLHLYYFSEYVKGWYKELEDLPEPIQEVCLALRLENQPRFW</sequence>
<organism evidence="1 2">
    <name type="scientific">Asterophora parasitica</name>
    <dbReference type="NCBI Taxonomy" id="117018"/>
    <lineage>
        <taxon>Eukaryota</taxon>
        <taxon>Fungi</taxon>
        <taxon>Dikarya</taxon>
        <taxon>Basidiomycota</taxon>
        <taxon>Agaricomycotina</taxon>
        <taxon>Agaricomycetes</taxon>
        <taxon>Agaricomycetidae</taxon>
        <taxon>Agaricales</taxon>
        <taxon>Tricholomatineae</taxon>
        <taxon>Lyophyllaceae</taxon>
        <taxon>Asterophora</taxon>
    </lineage>
</organism>
<comment type="caution">
    <text evidence="1">The sequence shown here is derived from an EMBL/GenBank/DDBJ whole genome shotgun (WGS) entry which is preliminary data.</text>
</comment>
<protein>
    <submittedName>
        <fullName evidence="1">Uncharacterized protein</fullName>
    </submittedName>
</protein>
<name>A0A9P7FYE0_9AGAR</name>
<gene>
    <name evidence="1" type="ORF">DXG03_008062</name>
</gene>
<dbReference type="EMBL" id="JABCKV010000635">
    <property type="protein sequence ID" value="KAG5640569.1"/>
    <property type="molecule type" value="Genomic_DNA"/>
</dbReference>
<keyword evidence="2" id="KW-1185">Reference proteome</keyword>
<proteinExistence type="predicted"/>
<dbReference type="AlphaFoldDB" id="A0A9P7FYE0"/>